<name>A0A1V4KMH5_PATFA</name>
<dbReference type="OrthoDB" id="125906at2759"/>
<dbReference type="Pfam" id="PF18289">
    <property type="entry name" value="HU-CCDC81_euk_2"/>
    <property type="match status" value="1"/>
</dbReference>
<gene>
    <name evidence="4" type="ORF">AV530_009204</name>
</gene>
<dbReference type="InterPro" id="IPR042847">
    <property type="entry name" value="EFC12"/>
</dbReference>
<comment type="caution">
    <text evidence="4">The sequence shown here is derived from an EMBL/GenBank/DDBJ whole genome shotgun (WGS) entry which is preliminary data.</text>
</comment>
<feature type="domain" description="CCDC81 HU" evidence="3">
    <location>
        <begin position="100"/>
        <end position="165"/>
    </location>
</feature>
<evidence type="ECO:0000259" key="2">
    <source>
        <dbReference type="Pfam" id="PF14908"/>
    </source>
</evidence>
<feature type="compositionally biased region" description="Basic residues" evidence="1">
    <location>
        <begin position="549"/>
        <end position="562"/>
    </location>
</feature>
<evidence type="ECO:0000259" key="3">
    <source>
        <dbReference type="Pfam" id="PF18289"/>
    </source>
</evidence>
<sequence length="610" mass="68679">MKVLPFSCWRKGALDVVAIWSRVSEHVRQQLTHRKPRAVTVTGLGTFHVKRWLSFENGEVLTFRRPVFALARAVAQIRELQHASIPAPDELKTVSVSHRKIRSDVPYPEELVQNCMQETLDFFYFILTNREDADFTLKDLGTLAIRGTTATMAFSEDFLLTLNKSTYVVEKLLTQKWVTSDKEVAFSPSRFGRVHQFPQFEIRAVPRGAARTDEFRVFESLLSSMGLGAAIQRVLQLLKKGRSAERPAGAEAQEETEEETERKGSSGRLLRLRASRDGGWHGETLSGSPEFPWPAPEHGHTGQKRQSVFGLNSRRKLEASTARWKEREENRRAGAVTAPQQRAGRGGGGTRGTQLPQEEEDESSPDEGRYLQMAWTEARRKFRAELESLGDVKKWLSNKPSLSAQEIRYLRRIKASRRAAREAAATDSLDDADSPIEHEKSRVVRWGDDPIDEHCLPSTVGTDLGELVDRYRRKALESYLGSSARCRERDVRITEPTLQRGLLHPGDRTTRDGGGMSRIRQPGGYYGVGGAEGSAAGSSSRAGQGSRSQAKKAKKRSLRGNKKQQSSDNNFWPGHLLDKLCLYFPEEQQDRAHPLFSRIHPTKPAHRCIF</sequence>
<proteinExistence type="predicted"/>
<feature type="compositionally biased region" description="Low complexity" evidence="1">
    <location>
        <begin position="533"/>
        <end position="548"/>
    </location>
</feature>
<dbReference type="Pfam" id="PF14908">
    <property type="entry name" value="HU-CCDC81_euk_1"/>
    <property type="match status" value="1"/>
</dbReference>
<accession>A0A1V4KMH5</accession>
<organism evidence="4 5">
    <name type="scientific">Patagioenas fasciata monilis</name>
    <dbReference type="NCBI Taxonomy" id="372326"/>
    <lineage>
        <taxon>Eukaryota</taxon>
        <taxon>Metazoa</taxon>
        <taxon>Chordata</taxon>
        <taxon>Craniata</taxon>
        <taxon>Vertebrata</taxon>
        <taxon>Euteleostomi</taxon>
        <taxon>Archelosauria</taxon>
        <taxon>Archosauria</taxon>
        <taxon>Dinosauria</taxon>
        <taxon>Saurischia</taxon>
        <taxon>Theropoda</taxon>
        <taxon>Coelurosauria</taxon>
        <taxon>Aves</taxon>
        <taxon>Neognathae</taxon>
        <taxon>Neoaves</taxon>
        <taxon>Columbimorphae</taxon>
        <taxon>Columbiformes</taxon>
        <taxon>Columbidae</taxon>
        <taxon>Patagioenas</taxon>
    </lineage>
</organism>
<feature type="region of interest" description="Disordered" evidence="1">
    <location>
        <begin position="244"/>
        <end position="368"/>
    </location>
</feature>
<dbReference type="AlphaFoldDB" id="A0A1V4KMH5"/>
<feature type="domain" description="CCDC81 HU" evidence="2">
    <location>
        <begin position="15"/>
        <end position="80"/>
    </location>
</feature>
<evidence type="ECO:0000313" key="5">
    <source>
        <dbReference type="Proteomes" id="UP000190648"/>
    </source>
</evidence>
<dbReference type="EMBL" id="LSYS01002801">
    <property type="protein sequence ID" value="OPJ85644.1"/>
    <property type="molecule type" value="Genomic_DNA"/>
</dbReference>
<evidence type="ECO:0000313" key="4">
    <source>
        <dbReference type="EMBL" id="OPJ85644.1"/>
    </source>
</evidence>
<dbReference type="Proteomes" id="UP000190648">
    <property type="component" value="Unassembled WGS sequence"/>
</dbReference>
<keyword evidence="5" id="KW-1185">Reference proteome</keyword>
<evidence type="ECO:0000256" key="1">
    <source>
        <dbReference type="SAM" id="MobiDB-lite"/>
    </source>
</evidence>
<dbReference type="PANTHER" id="PTHR47225">
    <property type="entry name" value="EF-HAND CALCIUM-BINDING DOMAIN-CONTAINING PROTEIN 12"/>
    <property type="match status" value="1"/>
</dbReference>
<dbReference type="InterPro" id="IPR040673">
    <property type="entry name" value="CCDC81_HU_dom_2"/>
</dbReference>
<protein>
    <submittedName>
        <fullName evidence="4">Uncharacterized protein</fullName>
    </submittedName>
</protein>
<dbReference type="PANTHER" id="PTHR47225:SF1">
    <property type="entry name" value="EF-HAND CALCIUM-BINDING DOMAIN-CONTAINING PROTEIN 12"/>
    <property type="match status" value="1"/>
</dbReference>
<feature type="region of interest" description="Disordered" evidence="1">
    <location>
        <begin position="497"/>
        <end position="571"/>
    </location>
</feature>
<reference evidence="4 5" key="1">
    <citation type="submission" date="2016-02" db="EMBL/GenBank/DDBJ databases">
        <title>Band-tailed pigeon sequencing and assembly.</title>
        <authorList>
            <person name="Soares A.E."/>
            <person name="Novak B.J."/>
            <person name="Rice E.S."/>
            <person name="O'Connell B."/>
            <person name="Chang D."/>
            <person name="Weber S."/>
            <person name="Shapiro B."/>
        </authorList>
    </citation>
    <scope>NUCLEOTIDE SEQUENCE [LARGE SCALE GENOMIC DNA]</scope>
    <source>
        <strain evidence="4">BTP2013</strain>
        <tissue evidence="4">Blood</tissue>
    </source>
</reference>
<dbReference type="STRING" id="372326.A0A1V4KMH5"/>
<dbReference type="InterPro" id="IPR028034">
    <property type="entry name" value="HU-CCDC81"/>
</dbReference>
<feature type="compositionally biased region" description="Basic and acidic residues" evidence="1">
    <location>
        <begin position="315"/>
        <end position="332"/>
    </location>
</feature>